<name>A0A8S5SR37_9CAUD</name>
<accession>A0A8S5SR37</accession>
<proteinExistence type="predicted"/>
<reference evidence="1" key="1">
    <citation type="journal article" date="2021" name="Proc. Natl. Acad. Sci. U.S.A.">
        <title>A Catalog of Tens of Thousands of Viruses from Human Metagenomes Reveals Hidden Associations with Chronic Diseases.</title>
        <authorList>
            <person name="Tisza M.J."/>
            <person name="Buck C.B."/>
        </authorList>
    </citation>
    <scope>NUCLEOTIDE SEQUENCE</scope>
    <source>
        <strain evidence="1">CtXBg1</strain>
    </source>
</reference>
<dbReference type="EMBL" id="BK032653">
    <property type="protein sequence ID" value="DAF53457.1"/>
    <property type="molecule type" value="Genomic_DNA"/>
</dbReference>
<organism evidence="1">
    <name type="scientific">Podoviridae sp. ctXBg1</name>
    <dbReference type="NCBI Taxonomy" id="2827739"/>
    <lineage>
        <taxon>Viruses</taxon>
        <taxon>Duplodnaviria</taxon>
        <taxon>Heunggongvirae</taxon>
        <taxon>Uroviricota</taxon>
        <taxon>Caudoviricetes</taxon>
    </lineage>
</organism>
<evidence type="ECO:0000313" key="1">
    <source>
        <dbReference type="EMBL" id="DAF53457.1"/>
    </source>
</evidence>
<protein>
    <submittedName>
        <fullName evidence="1">Uncharacterized protein</fullName>
    </submittedName>
</protein>
<sequence length="31" mass="3521">MKRRIKTPALLVNKVFRPLGRSPNRNKDASG</sequence>